<keyword evidence="6" id="KW-1185">Reference proteome</keyword>
<organism evidence="5 6">
    <name type="scientific">Hephaestia caeni</name>
    <dbReference type="NCBI Taxonomy" id="645617"/>
    <lineage>
        <taxon>Bacteria</taxon>
        <taxon>Pseudomonadati</taxon>
        <taxon>Pseudomonadota</taxon>
        <taxon>Alphaproteobacteria</taxon>
        <taxon>Sphingomonadales</taxon>
        <taxon>Sphingomonadaceae</taxon>
        <taxon>Hephaestia</taxon>
    </lineage>
</organism>
<dbReference type="SMART" id="SM00421">
    <property type="entry name" value="HTH_LUXR"/>
    <property type="match status" value="1"/>
</dbReference>
<accession>A0A397PIM7</accession>
<evidence type="ECO:0000256" key="3">
    <source>
        <dbReference type="ARBA" id="ARBA00023163"/>
    </source>
</evidence>
<dbReference type="Pfam" id="PF00196">
    <property type="entry name" value="GerE"/>
    <property type="match status" value="1"/>
</dbReference>
<dbReference type="InterPro" id="IPR016032">
    <property type="entry name" value="Sig_transdc_resp-reg_C-effctor"/>
</dbReference>
<dbReference type="RefSeq" id="WP_004211568.1">
    <property type="nucleotide sequence ID" value="NZ_QXDC01000002.1"/>
</dbReference>
<feature type="domain" description="HTH luxR-type" evidence="4">
    <location>
        <begin position="160"/>
        <end position="225"/>
    </location>
</feature>
<comment type="caution">
    <text evidence="5">The sequence shown here is derived from an EMBL/GenBank/DDBJ whole genome shotgun (WGS) entry which is preliminary data.</text>
</comment>
<reference evidence="5 6" key="1">
    <citation type="submission" date="2018-08" db="EMBL/GenBank/DDBJ databases">
        <title>Genomic Encyclopedia of Type Strains, Phase IV (KMG-IV): sequencing the most valuable type-strain genomes for metagenomic binning, comparative biology and taxonomic classification.</title>
        <authorList>
            <person name="Goeker M."/>
        </authorList>
    </citation>
    <scope>NUCLEOTIDE SEQUENCE [LARGE SCALE GENOMIC DNA]</scope>
    <source>
        <strain evidence="5 6">DSM 25527</strain>
    </source>
</reference>
<dbReference type="InterPro" id="IPR036388">
    <property type="entry name" value="WH-like_DNA-bd_sf"/>
</dbReference>
<dbReference type="SUPFAM" id="SSF46894">
    <property type="entry name" value="C-terminal effector domain of the bipartite response regulators"/>
    <property type="match status" value="1"/>
</dbReference>
<dbReference type="GO" id="GO:0003677">
    <property type="term" value="F:DNA binding"/>
    <property type="evidence" value="ECO:0007669"/>
    <property type="project" value="UniProtKB-KW"/>
</dbReference>
<proteinExistence type="predicted"/>
<dbReference type="PANTHER" id="PTHR44688">
    <property type="entry name" value="DNA-BINDING TRANSCRIPTIONAL ACTIVATOR DEVR_DOSR"/>
    <property type="match status" value="1"/>
</dbReference>
<name>A0A397PIM7_9SPHN</name>
<dbReference type="Gene3D" id="1.10.10.10">
    <property type="entry name" value="Winged helix-like DNA-binding domain superfamily/Winged helix DNA-binding domain"/>
    <property type="match status" value="1"/>
</dbReference>
<dbReference type="Proteomes" id="UP000266568">
    <property type="component" value="Unassembled WGS sequence"/>
</dbReference>
<dbReference type="OrthoDB" id="7449597at2"/>
<dbReference type="InterPro" id="IPR000792">
    <property type="entry name" value="Tscrpt_reg_LuxR_C"/>
</dbReference>
<protein>
    <submittedName>
        <fullName evidence="5">Regulatory LuxR family protein</fullName>
    </submittedName>
</protein>
<keyword evidence="1" id="KW-0805">Transcription regulation</keyword>
<evidence type="ECO:0000259" key="4">
    <source>
        <dbReference type="PROSITE" id="PS50043"/>
    </source>
</evidence>
<dbReference type="PANTHER" id="PTHR44688:SF16">
    <property type="entry name" value="DNA-BINDING TRANSCRIPTIONAL ACTIVATOR DEVR_DOSR"/>
    <property type="match status" value="1"/>
</dbReference>
<dbReference type="PRINTS" id="PR00038">
    <property type="entry name" value="HTHLUXR"/>
</dbReference>
<evidence type="ECO:0000256" key="1">
    <source>
        <dbReference type="ARBA" id="ARBA00023015"/>
    </source>
</evidence>
<dbReference type="EMBL" id="QXDC01000002">
    <property type="protein sequence ID" value="RIA45994.1"/>
    <property type="molecule type" value="Genomic_DNA"/>
</dbReference>
<keyword evidence="2" id="KW-0238">DNA-binding</keyword>
<keyword evidence="3" id="KW-0804">Transcription</keyword>
<gene>
    <name evidence="5" type="ORF">DFR49_0523</name>
</gene>
<dbReference type="CDD" id="cd06170">
    <property type="entry name" value="LuxR_C_like"/>
    <property type="match status" value="1"/>
</dbReference>
<dbReference type="PROSITE" id="PS50043">
    <property type="entry name" value="HTH_LUXR_2"/>
    <property type="match status" value="1"/>
</dbReference>
<evidence type="ECO:0000313" key="6">
    <source>
        <dbReference type="Proteomes" id="UP000266568"/>
    </source>
</evidence>
<dbReference type="AlphaFoldDB" id="A0A397PIM7"/>
<evidence type="ECO:0000256" key="2">
    <source>
        <dbReference type="ARBA" id="ARBA00023125"/>
    </source>
</evidence>
<evidence type="ECO:0000313" key="5">
    <source>
        <dbReference type="EMBL" id="RIA45994.1"/>
    </source>
</evidence>
<dbReference type="GO" id="GO:0006355">
    <property type="term" value="P:regulation of DNA-templated transcription"/>
    <property type="evidence" value="ECO:0007669"/>
    <property type="project" value="InterPro"/>
</dbReference>
<sequence length="241" mass="25576">MADILPFERPDSPIKAKPGVEAKKAGIGASLLNLADTYGLYSGLYLHFGHSRGSAVRAIASSANAERQYVNLLADSSLVIKALAARRPFTWSSSEIRFAHKLDTPHVGIAIPVQDHPNGPGLVALIGVGLDAVRKTVKDHGPALSWAATDIHAAALTVLRVAHIEAPTRREMECLRLAALGMTVPKIGKTLHMSTRTAEVYLHRVVKKLGGANKVNAVAIAVSRGLLQCDPSGLEHSEPAS</sequence>